<dbReference type="FunFam" id="1.10.10.10:FF:000237">
    <property type="entry name" value="DNA-directed RNA polymerase III subunit RPC6"/>
    <property type="match status" value="1"/>
</dbReference>
<evidence type="ECO:0000256" key="5">
    <source>
        <dbReference type="ARBA" id="ARBA00023242"/>
    </source>
</evidence>
<feature type="compositionally biased region" description="Pro residues" evidence="6">
    <location>
        <begin position="14"/>
        <end position="33"/>
    </location>
</feature>
<evidence type="ECO:0000313" key="8">
    <source>
        <dbReference type="Proteomes" id="UP001174909"/>
    </source>
</evidence>
<feature type="region of interest" description="Disordered" evidence="6">
    <location>
        <begin position="1"/>
        <end position="40"/>
    </location>
</feature>
<evidence type="ECO:0000256" key="3">
    <source>
        <dbReference type="ARBA" id="ARBA00022478"/>
    </source>
</evidence>
<reference evidence="7" key="1">
    <citation type="submission" date="2023-03" db="EMBL/GenBank/DDBJ databases">
        <authorList>
            <person name="Steffen K."/>
            <person name="Cardenas P."/>
        </authorList>
    </citation>
    <scope>NUCLEOTIDE SEQUENCE</scope>
</reference>
<feature type="non-terminal residue" evidence="7">
    <location>
        <position position="173"/>
    </location>
</feature>
<dbReference type="InterPro" id="IPR036390">
    <property type="entry name" value="WH_DNA-bd_sf"/>
</dbReference>
<dbReference type="GO" id="GO:0005654">
    <property type="term" value="C:nucleoplasm"/>
    <property type="evidence" value="ECO:0007669"/>
    <property type="project" value="UniProtKB-ARBA"/>
</dbReference>
<keyword evidence="8" id="KW-1185">Reference proteome</keyword>
<dbReference type="PANTHER" id="PTHR12780">
    <property type="entry name" value="RNA POLYMERASE III DNA DIRECTED , 39KD SUBUNIT-RELATED"/>
    <property type="match status" value="1"/>
</dbReference>
<dbReference type="InterPro" id="IPR007832">
    <property type="entry name" value="RNA_pol_Rpc34"/>
</dbReference>
<dbReference type="SUPFAM" id="SSF46785">
    <property type="entry name" value="Winged helix' DNA-binding domain"/>
    <property type="match status" value="2"/>
</dbReference>
<name>A0AA35X8A1_GEOBA</name>
<dbReference type="EMBL" id="CASHTH010003773">
    <property type="protein sequence ID" value="CAI8049103.1"/>
    <property type="molecule type" value="Genomic_DNA"/>
</dbReference>
<evidence type="ECO:0000313" key="7">
    <source>
        <dbReference type="EMBL" id="CAI8049103.1"/>
    </source>
</evidence>
<dbReference type="FunFam" id="1.10.10.10:FF:000116">
    <property type="entry name" value="DNA-directed RNA polymerase III subunit RPC6"/>
    <property type="match status" value="1"/>
</dbReference>
<dbReference type="AlphaFoldDB" id="A0AA35X8A1"/>
<dbReference type="GO" id="GO:0006383">
    <property type="term" value="P:transcription by RNA polymerase III"/>
    <property type="evidence" value="ECO:0007669"/>
    <property type="project" value="InterPro"/>
</dbReference>
<proteinExistence type="inferred from homology"/>
<dbReference type="Proteomes" id="UP001174909">
    <property type="component" value="Unassembled WGS sequence"/>
</dbReference>
<keyword evidence="5" id="KW-0539">Nucleus</keyword>
<organism evidence="7 8">
    <name type="scientific">Geodia barretti</name>
    <name type="common">Barrett's horny sponge</name>
    <dbReference type="NCBI Taxonomy" id="519541"/>
    <lineage>
        <taxon>Eukaryota</taxon>
        <taxon>Metazoa</taxon>
        <taxon>Porifera</taxon>
        <taxon>Demospongiae</taxon>
        <taxon>Heteroscleromorpha</taxon>
        <taxon>Tetractinellida</taxon>
        <taxon>Astrophorina</taxon>
        <taxon>Geodiidae</taxon>
        <taxon>Geodia</taxon>
    </lineage>
</organism>
<sequence length="173" mass="19281">MAVAQLAVKQEAQSPPPPSLPPSFTPGTTPPGTTPRDPLGLEERILTLCAQNSKGITDDIIVQDQPTIDVEKRLRALQRLLSQGKIELLKQGHSLVYRLKATSSTPSSKTKGLEREQRLVYQLIEDSGNKGIWMREIRFRSNIAQSEVTRCLKTLESKKLIKSVRSVQAARRK</sequence>
<dbReference type="Gene3D" id="1.10.10.10">
    <property type="entry name" value="Winged helix-like DNA-binding domain superfamily/Winged helix DNA-binding domain"/>
    <property type="match status" value="2"/>
</dbReference>
<evidence type="ECO:0000256" key="2">
    <source>
        <dbReference type="ARBA" id="ARBA00011038"/>
    </source>
</evidence>
<evidence type="ECO:0000256" key="4">
    <source>
        <dbReference type="ARBA" id="ARBA00023163"/>
    </source>
</evidence>
<evidence type="ECO:0000256" key="6">
    <source>
        <dbReference type="SAM" id="MobiDB-lite"/>
    </source>
</evidence>
<dbReference type="Pfam" id="PF05158">
    <property type="entry name" value="RNA_pol_Rpc34"/>
    <property type="match status" value="1"/>
</dbReference>
<dbReference type="InterPro" id="IPR036388">
    <property type="entry name" value="WH-like_DNA-bd_sf"/>
</dbReference>
<dbReference type="GO" id="GO:0005666">
    <property type="term" value="C:RNA polymerase III complex"/>
    <property type="evidence" value="ECO:0007669"/>
    <property type="project" value="InterPro"/>
</dbReference>
<gene>
    <name evidence="7" type="ORF">GBAR_LOCUS27043</name>
</gene>
<comment type="subcellular location">
    <subcellularLocation>
        <location evidence="1">Nucleus</location>
    </subcellularLocation>
</comment>
<keyword evidence="4" id="KW-0804">Transcription</keyword>
<keyword evidence="3 7" id="KW-0240">DNA-directed RNA polymerase</keyword>
<dbReference type="GO" id="GO:0005737">
    <property type="term" value="C:cytoplasm"/>
    <property type="evidence" value="ECO:0007669"/>
    <property type="project" value="UniProtKB-ARBA"/>
</dbReference>
<comment type="similarity">
    <text evidence="2">Belongs to the eukaryotic RPC34/RPC39 RNA polymerase subunit family.</text>
</comment>
<dbReference type="InterPro" id="IPR016049">
    <property type="entry name" value="RNA_pol_Rpc34-like"/>
</dbReference>
<comment type="caution">
    <text evidence="7">The sequence shown here is derived from an EMBL/GenBank/DDBJ whole genome shotgun (WGS) entry which is preliminary data.</text>
</comment>
<accession>A0AA35X8A1</accession>
<evidence type="ECO:0000256" key="1">
    <source>
        <dbReference type="ARBA" id="ARBA00004123"/>
    </source>
</evidence>
<protein>
    <submittedName>
        <fullName evidence="7">DNA-directed RNA polymerase III subunit RPC6</fullName>
    </submittedName>
</protein>